<dbReference type="Proteomes" id="UP000664658">
    <property type="component" value="Unassembled WGS sequence"/>
</dbReference>
<dbReference type="AlphaFoldDB" id="A0A8I1W867"/>
<evidence type="ECO:0000313" key="2">
    <source>
        <dbReference type="Proteomes" id="UP000664658"/>
    </source>
</evidence>
<protein>
    <submittedName>
        <fullName evidence="1">Uncharacterized protein</fullName>
    </submittedName>
</protein>
<name>A0A8I1W867_PLESH</name>
<dbReference type="RefSeq" id="WP_207542322.1">
    <property type="nucleotide sequence ID" value="NZ_JAFNAA010000013.1"/>
</dbReference>
<reference evidence="1" key="1">
    <citation type="submission" date="2021-03" db="EMBL/GenBank/DDBJ databases">
        <title>Plesiomonas shigelloides zfcc0051, isolated from zebrafish feces.</title>
        <authorList>
            <person name="Vanderhoek Z."/>
            <person name="Gaulke C."/>
        </authorList>
    </citation>
    <scope>NUCLEOTIDE SEQUENCE</scope>
    <source>
        <strain evidence="1">Zfcc0051</strain>
    </source>
</reference>
<evidence type="ECO:0000313" key="1">
    <source>
        <dbReference type="EMBL" id="MBO1109021.1"/>
    </source>
</evidence>
<dbReference type="EMBL" id="JAFNAA010000013">
    <property type="protein sequence ID" value="MBO1109021.1"/>
    <property type="molecule type" value="Genomic_DNA"/>
</dbReference>
<sequence length="64" mass="7244">MSLLLIDRVLAMKDNSHAKTGLEPVFFCRSLRRTKSEELNVARLDAKDWISALMVPNCKQLVAV</sequence>
<organism evidence="1 2">
    <name type="scientific">Plesiomonas shigelloides</name>
    <name type="common">Aeromonas shigelloides</name>
    <dbReference type="NCBI Taxonomy" id="703"/>
    <lineage>
        <taxon>Bacteria</taxon>
        <taxon>Pseudomonadati</taxon>
        <taxon>Pseudomonadota</taxon>
        <taxon>Gammaproteobacteria</taxon>
        <taxon>Enterobacterales</taxon>
        <taxon>Enterobacteriaceae</taxon>
        <taxon>Plesiomonas</taxon>
    </lineage>
</organism>
<proteinExistence type="predicted"/>
<accession>A0A8I1W867</accession>
<gene>
    <name evidence="1" type="ORF">J2R62_12530</name>
</gene>
<comment type="caution">
    <text evidence="1">The sequence shown here is derived from an EMBL/GenBank/DDBJ whole genome shotgun (WGS) entry which is preliminary data.</text>
</comment>